<dbReference type="InterPro" id="IPR052346">
    <property type="entry name" value="O-mannosyl-transferase_TMTC"/>
</dbReference>
<dbReference type="Proteomes" id="UP000006055">
    <property type="component" value="Chromosome"/>
</dbReference>
<feature type="transmembrane region" description="Helical" evidence="4">
    <location>
        <begin position="411"/>
        <end position="434"/>
    </location>
</feature>
<dbReference type="RefSeq" id="WP_014812794.1">
    <property type="nucleotide sequence ID" value="NC_018025.1"/>
</dbReference>
<gene>
    <name evidence="5" type="ordered locus">Desti_5082</name>
</gene>
<dbReference type="Pfam" id="PF00515">
    <property type="entry name" value="TPR_1"/>
    <property type="match status" value="1"/>
</dbReference>
<protein>
    <submittedName>
        <fullName evidence="5">Tetratricopeptide repeat protein</fullName>
    </submittedName>
</protein>
<keyword evidence="4" id="KW-0812">Transmembrane</keyword>
<feature type="transmembrane region" description="Helical" evidence="4">
    <location>
        <begin position="325"/>
        <end position="343"/>
    </location>
</feature>
<feature type="transmembrane region" description="Helical" evidence="4">
    <location>
        <begin position="231"/>
        <end position="253"/>
    </location>
</feature>
<dbReference type="InterPro" id="IPR011990">
    <property type="entry name" value="TPR-like_helical_dom_sf"/>
</dbReference>
<dbReference type="InterPro" id="IPR019734">
    <property type="entry name" value="TPR_rpt"/>
</dbReference>
<feature type="transmembrane region" description="Helical" evidence="4">
    <location>
        <begin position="378"/>
        <end position="399"/>
    </location>
</feature>
<dbReference type="OrthoDB" id="127293at2"/>
<evidence type="ECO:0000313" key="5">
    <source>
        <dbReference type="EMBL" id="AFM27692.1"/>
    </source>
</evidence>
<feature type="transmembrane region" description="Helical" evidence="4">
    <location>
        <begin position="132"/>
        <end position="150"/>
    </location>
</feature>
<feature type="transmembrane region" description="Helical" evidence="4">
    <location>
        <begin position="21"/>
        <end position="41"/>
    </location>
</feature>
<feature type="repeat" description="TPR" evidence="3">
    <location>
        <begin position="563"/>
        <end position="596"/>
    </location>
</feature>
<dbReference type="EMBL" id="CP003360">
    <property type="protein sequence ID" value="AFM27692.1"/>
    <property type="molecule type" value="Genomic_DNA"/>
</dbReference>
<proteinExistence type="predicted"/>
<name>I4CDQ1_DESTA</name>
<keyword evidence="4" id="KW-0472">Membrane</keyword>
<keyword evidence="4" id="KW-1133">Transmembrane helix</keyword>
<feature type="repeat" description="TPR" evidence="3">
    <location>
        <begin position="461"/>
        <end position="494"/>
    </location>
</feature>
<sequence>MQTDHSNPDIESFRPAKISRSYVLVLTLCLLALALIVQWPGLKAPMVYDSRVFIAEKAEVFSQEGVSGVVALYPGRALAMASFYLNYVSTGMDPTFFRLVNICLLAGCGIAVFVLVFMLLSIRNAPADEDVSLSLTVATLLAVLYLIHPLQTFLSLYIYQRMALMSSLCFLFAIALYIAARTGRMSSPYAGYFAAFLLYQIGMFSKPNIFTLPLVLLLAEIAFFRTGLKALCKLAIIFLIASIPYFAVMKIFVPSPEGISAPGTGFVASLAAYYVDSGITVKEQALTNCRVLFSYLSTIFVPTPSNVQLLQVQIISRSLLDPPSTLPAFLGVLILGGFGLLALKLRPLTGFGITFFLVTIIPESFLVPQYLYAGYRPVLPMVGLIFVAADVIGIAALKLKDRVGTRVAAKTVALVLVPLVCFFGAVTSIKATLWSNQLLFWKQSLEKFPPYGTHVEKKAYLDTLLNIGDAYCEVGRWKNAVHHYQQALEIQPNFATLHNNLGFALHEAGETELALEHLHKAMELNPQMPDAFNNAGLVFFRLGNTQKAIDYFTRAIELHPGFVPAYANLGSALIQANRIPDAIRILSKALQLDPYSAQTHNNLGFAYYRSGDSPKAVEHFRKTLEIEPGFQEARENMTRALQKK</sequence>
<dbReference type="SUPFAM" id="SSF48452">
    <property type="entry name" value="TPR-like"/>
    <property type="match status" value="1"/>
</dbReference>
<keyword evidence="6" id="KW-1185">Reference proteome</keyword>
<dbReference type="KEGG" id="dti:Desti_5082"/>
<dbReference type="Pfam" id="PF13414">
    <property type="entry name" value="TPR_11"/>
    <property type="match status" value="2"/>
</dbReference>
<dbReference type="PROSITE" id="PS50293">
    <property type="entry name" value="TPR_REGION"/>
    <property type="match status" value="5"/>
</dbReference>
<dbReference type="PANTHER" id="PTHR44227:SF3">
    <property type="entry name" value="PROTEIN O-MANNOSYL-TRANSFERASE TMTC4"/>
    <property type="match status" value="1"/>
</dbReference>
<feature type="transmembrane region" description="Helical" evidence="4">
    <location>
        <begin position="287"/>
        <end position="305"/>
    </location>
</feature>
<feature type="repeat" description="TPR" evidence="3">
    <location>
        <begin position="529"/>
        <end position="562"/>
    </location>
</feature>
<feature type="transmembrane region" description="Helical" evidence="4">
    <location>
        <begin position="259"/>
        <end position="275"/>
    </location>
</feature>
<dbReference type="eggNOG" id="COG0457">
    <property type="taxonomic scope" value="Bacteria"/>
</dbReference>
<feature type="transmembrane region" description="Helical" evidence="4">
    <location>
        <begin position="192"/>
        <end position="219"/>
    </location>
</feature>
<evidence type="ECO:0000256" key="2">
    <source>
        <dbReference type="ARBA" id="ARBA00022803"/>
    </source>
</evidence>
<dbReference type="STRING" id="706587.Desti_5082"/>
<feature type="repeat" description="TPR" evidence="3">
    <location>
        <begin position="597"/>
        <end position="630"/>
    </location>
</feature>
<dbReference type="PANTHER" id="PTHR44227">
    <property type="match status" value="1"/>
</dbReference>
<reference evidence="6" key="1">
    <citation type="submission" date="2012-06" db="EMBL/GenBank/DDBJ databases">
        <title>Complete sequence of chromosome of Desulfomonile tiedjei DSM 6799.</title>
        <authorList>
            <person name="Lucas S."/>
            <person name="Copeland A."/>
            <person name="Lapidus A."/>
            <person name="Glavina del Rio T."/>
            <person name="Dalin E."/>
            <person name="Tice H."/>
            <person name="Bruce D."/>
            <person name="Goodwin L."/>
            <person name="Pitluck S."/>
            <person name="Peters L."/>
            <person name="Ovchinnikova G."/>
            <person name="Zeytun A."/>
            <person name="Lu M."/>
            <person name="Kyrpides N."/>
            <person name="Mavromatis K."/>
            <person name="Ivanova N."/>
            <person name="Brettin T."/>
            <person name="Detter J.C."/>
            <person name="Han C."/>
            <person name="Larimer F."/>
            <person name="Land M."/>
            <person name="Hauser L."/>
            <person name="Markowitz V."/>
            <person name="Cheng J.-F."/>
            <person name="Hugenholtz P."/>
            <person name="Woyke T."/>
            <person name="Wu D."/>
            <person name="Spring S."/>
            <person name="Schroeder M."/>
            <person name="Brambilla E."/>
            <person name="Klenk H.-P."/>
            <person name="Eisen J.A."/>
        </authorList>
    </citation>
    <scope>NUCLEOTIDE SEQUENCE [LARGE SCALE GENOMIC DNA]</scope>
    <source>
        <strain evidence="6">ATCC 49306 / DSM 6799 / DCB-1</strain>
    </source>
</reference>
<feature type="repeat" description="TPR" evidence="3">
    <location>
        <begin position="495"/>
        <end position="528"/>
    </location>
</feature>
<evidence type="ECO:0000256" key="4">
    <source>
        <dbReference type="SAM" id="Phobius"/>
    </source>
</evidence>
<evidence type="ECO:0000256" key="1">
    <source>
        <dbReference type="ARBA" id="ARBA00022737"/>
    </source>
</evidence>
<dbReference type="PROSITE" id="PS50005">
    <property type="entry name" value="TPR"/>
    <property type="match status" value="5"/>
</dbReference>
<evidence type="ECO:0000313" key="6">
    <source>
        <dbReference type="Proteomes" id="UP000006055"/>
    </source>
</evidence>
<accession>I4CDQ1</accession>
<feature type="transmembrane region" description="Helical" evidence="4">
    <location>
        <begin position="66"/>
        <end position="87"/>
    </location>
</feature>
<organism evidence="5 6">
    <name type="scientific">Desulfomonile tiedjei (strain ATCC 49306 / DSM 6799 / DCB-1)</name>
    <dbReference type="NCBI Taxonomy" id="706587"/>
    <lineage>
        <taxon>Bacteria</taxon>
        <taxon>Pseudomonadati</taxon>
        <taxon>Thermodesulfobacteriota</taxon>
        <taxon>Desulfomonilia</taxon>
        <taxon>Desulfomonilales</taxon>
        <taxon>Desulfomonilaceae</taxon>
        <taxon>Desulfomonile</taxon>
    </lineage>
</organism>
<feature type="transmembrane region" description="Helical" evidence="4">
    <location>
        <begin position="99"/>
        <end position="120"/>
    </location>
</feature>
<keyword evidence="1" id="KW-0677">Repeat</keyword>
<evidence type="ECO:0000256" key="3">
    <source>
        <dbReference type="PROSITE-ProRule" id="PRU00339"/>
    </source>
</evidence>
<dbReference type="HOGENOM" id="CLU_011615_5_1_7"/>
<dbReference type="Gene3D" id="1.25.40.10">
    <property type="entry name" value="Tetratricopeptide repeat domain"/>
    <property type="match status" value="3"/>
</dbReference>
<feature type="transmembrane region" description="Helical" evidence="4">
    <location>
        <begin position="350"/>
        <end position="372"/>
    </location>
</feature>
<dbReference type="SMART" id="SM00028">
    <property type="entry name" value="TPR"/>
    <property type="match status" value="5"/>
</dbReference>
<keyword evidence="2 3" id="KW-0802">TPR repeat</keyword>
<dbReference type="AlphaFoldDB" id="I4CDQ1"/>
<dbReference type="PATRIC" id="fig|706587.4.peg.5760"/>
<feature type="transmembrane region" description="Helical" evidence="4">
    <location>
        <begin position="162"/>
        <end position="180"/>
    </location>
</feature>